<feature type="domain" description="Major facilitator superfamily (MFS) profile" evidence="10">
    <location>
        <begin position="1"/>
        <end position="413"/>
    </location>
</feature>
<dbReference type="SUPFAM" id="SSF103473">
    <property type="entry name" value="MFS general substrate transporter"/>
    <property type="match status" value="1"/>
</dbReference>
<feature type="transmembrane region" description="Helical" evidence="9">
    <location>
        <begin position="29"/>
        <end position="49"/>
    </location>
</feature>
<dbReference type="OrthoDB" id="6133115at2759"/>
<dbReference type="InterPro" id="IPR005828">
    <property type="entry name" value="MFS_sugar_transport-like"/>
</dbReference>
<organism evidence="11 12">
    <name type="scientific">Ignelater luminosus</name>
    <name type="common">Cucubano</name>
    <name type="synonym">Pyrophorus luminosus</name>
    <dbReference type="NCBI Taxonomy" id="2038154"/>
    <lineage>
        <taxon>Eukaryota</taxon>
        <taxon>Metazoa</taxon>
        <taxon>Ecdysozoa</taxon>
        <taxon>Arthropoda</taxon>
        <taxon>Hexapoda</taxon>
        <taxon>Insecta</taxon>
        <taxon>Pterygota</taxon>
        <taxon>Neoptera</taxon>
        <taxon>Endopterygota</taxon>
        <taxon>Coleoptera</taxon>
        <taxon>Polyphaga</taxon>
        <taxon>Elateriformia</taxon>
        <taxon>Elateroidea</taxon>
        <taxon>Elateridae</taxon>
        <taxon>Agrypninae</taxon>
        <taxon>Pyrophorini</taxon>
        <taxon>Ignelater</taxon>
    </lineage>
</organism>
<dbReference type="FunFam" id="1.20.1250.20:FF:000218">
    <property type="entry name" value="facilitated trehalose transporter Tret1"/>
    <property type="match status" value="1"/>
</dbReference>
<protein>
    <recommendedName>
        <fullName evidence="10">Major facilitator superfamily (MFS) profile domain-containing protein</fullName>
    </recommendedName>
</protein>
<dbReference type="PANTHER" id="PTHR48021:SF46">
    <property type="entry name" value="MAJOR FACILITATOR SUPERFAMILY (MFS) PROFILE DOMAIN-CONTAINING PROTEIN"/>
    <property type="match status" value="1"/>
</dbReference>
<feature type="transmembrane region" description="Helical" evidence="9">
    <location>
        <begin position="114"/>
        <end position="137"/>
    </location>
</feature>
<evidence type="ECO:0000256" key="8">
    <source>
        <dbReference type="ARBA" id="ARBA00023180"/>
    </source>
</evidence>
<feature type="transmembrane region" description="Helical" evidence="9">
    <location>
        <begin position="321"/>
        <end position="346"/>
    </location>
</feature>
<evidence type="ECO:0000256" key="9">
    <source>
        <dbReference type="SAM" id="Phobius"/>
    </source>
</evidence>
<proteinExistence type="predicted"/>
<dbReference type="Proteomes" id="UP000801492">
    <property type="component" value="Unassembled WGS sequence"/>
</dbReference>
<accession>A0A8K0CGQ7</accession>
<dbReference type="InterPro" id="IPR036259">
    <property type="entry name" value="MFS_trans_sf"/>
</dbReference>
<keyword evidence="5 9" id="KW-0812">Transmembrane</keyword>
<comment type="caution">
    <text evidence="11">The sequence shown here is derived from an EMBL/GenBank/DDBJ whole genome shotgun (WGS) entry which is preliminary data.</text>
</comment>
<evidence type="ECO:0000256" key="5">
    <source>
        <dbReference type="ARBA" id="ARBA00022692"/>
    </source>
</evidence>
<evidence type="ECO:0000256" key="2">
    <source>
        <dbReference type="ARBA" id="ARBA00022448"/>
    </source>
</evidence>
<dbReference type="GO" id="GO:0005886">
    <property type="term" value="C:plasma membrane"/>
    <property type="evidence" value="ECO:0007669"/>
    <property type="project" value="UniProtKB-SubCell"/>
</dbReference>
<comment type="subcellular location">
    <subcellularLocation>
        <location evidence="1">Cell membrane</location>
        <topology evidence="1">Multi-pass membrane protein</topology>
    </subcellularLocation>
</comment>
<keyword evidence="2" id="KW-0813">Transport</keyword>
<evidence type="ECO:0000256" key="1">
    <source>
        <dbReference type="ARBA" id="ARBA00004651"/>
    </source>
</evidence>
<evidence type="ECO:0000256" key="7">
    <source>
        <dbReference type="ARBA" id="ARBA00023136"/>
    </source>
</evidence>
<keyword evidence="6 9" id="KW-1133">Transmembrane helix</keyword>
<dbReference type="PROSITE" id="PS50850">
    <property type="entry name" value="MFS"/>
    <property type="match status" value="1"/>
</dbReference>
<evidence type="ECO:0000256" key="6">
    <source>
        <dbReference type="ARBA" id="ARBA00022989"/>
    </source>
</evidence>
<dbReference type="PANTHER" id="PTHR48021">
    <property type="match status" value="1"/>
</dbReference>
<evidence type="ECO:0000313" key="12">
    <source>
        <dbReference type="Proteomes" id="UP000801492"/>
    </source>
</evidence>
<dbReference type="InterPro" id="IPR050549">
    <property type="entry name" value="MFS_Trehalose_Transporter"/>
</dbReference>
<dbReference type="InterPro" id="IPR003663">
    <property type="entry name" value="Sugar/inositol_transpt"/>
</dbReference>
<dbReference type="PROSITE" id="PS00217">
    <property type="entry name" value="SUGAR_TRANSPORT_2"/>
    <property type="match status" value="1"/>
</dbReference>
<evidence type="ECO:0000256" key="3">
    <source>
        <dbReference type="ARBA" id="ARBA00022475"/>
    </source>
</evidence>
<keyword evidence="8" id="KW-0325">Glycoprotein</keyword>
<feature type="transmembrane region" description="Helical" evidence="9">
    <location>
        <begin position="231"/>
        <end position="249"/>
    </location>
</feature>
<feature type="transmembrane region" description="Helical" evidence="9">
    <location>
        <begin position="358"/>
        <end position="378"/>
    </location>
</feature>
<keyword evidence="12" id="KW-1185">Reference proteome</keyword>
<dbReference type="InterPro" id="IPR005829">
    <property type="entry name" value="Sugar_transporter_CS"/>
</dbReference>
<keyword evidence="4" id="KW-0762">Sugar transport</keyword>
<dbReference type="PRINTS" id="PR00171">
    <property type="entry name" value="SUGRTRNSPORT"/>
</dbReference>
<feature type="transmembrane region" description="Helical" evidence="9">
    <location>
        <begin position="80"/>
        <end position="102"/>
    </location>
</feature>
<feature type="transmembrane region" description="Helical" evidence="9">
    <location>
        <begin position="261"/>
        <end position="280"/>
    </location>
</feature>
<evidence type="ECO:0000256" key="4">
    <source>
        <dbReference type="ARBA" id="ARBA00022597"/>
    </source>
</evidence>
<keyword evidence="7 9" id="KW-0472">Membrane</keyword>
<evidence type="ECO:0000313" key="11">
    <source>
        <dbReference type="EMBL" id="KAF2884942.1"/>
    </source>
</evidence>
<dbReference type="InterPro" id="IPR020846">
    <property type="entry name" value="MFS_dom"/>
</dbReference>
<name>A0A8K0CGQ7_IGNLU</name>
<feature type="transmembrane region" description="Helical" evidence="9">
    <location>
        <begin position="287"/>
        <end position="309"/>
    </location>
</feature>
<dbReference type="GO" id="GO:0022857">
    <property type="term" value="F:transmembrane transporter activity"/>
    <property type="evidence" value="ECO:0007669"/>
    <property type="project" value="InterPro"/>
</dbReference>
<sequence length="446" mass="49700">MHYGWTSPSLPKLLQNDSHIPITNEEGSWIAVMLLIGDLCGSILGGLALDRIGRKYVILLTSIPFIISWIMIAYARSVTIIMIARYLAGISDGLIWCSIPIYYGEIADPKIRGLLVSAAFVAWNFGMLVINVLGSYLSIDDTAWISLVFPVLLLLAFPFLPESPYYLIMKGKVNDARVNLMIFKGINNVEDELNRLKETVEEQNNNTGKFLDLFTVKSNRRALYIMMGSRGVQQFSGIIALIFHTQAIFKEAGGSVSPVTVSIIYCCIQLVLSGVCSVIVDKTGRKLLMMISIIGTGIALLTEGVYLCIKNTTDIDVSKYSLIPVLSIITWVIMFALGLQTIPVTLLGEIFPTNVKAFAVSFSDIYFAVIITIVSKFYQVTKDKFGMHVPFFVFAGCCVLGLLFVLFYLPETKGKTLEEIQEELKREKDEKNDLRLSERFKALDNV</sequence>
<dbReference type="Gene3D" id="1.20.1250.20">
    <property type="entry name" value="MFS general substrate transporter like domains"/>
    <property type="match status" value="1"/>
</dbReference>
<dbReference type="PROSITE" id="PS00216">
    <property type="entry name" value="SUGAR_TRANSPORT_1"/>
    <property type="match status" value="1"/>
</dbReference>
<dbReference type="AlphaFoldDB" id="A0A8K0CGQ7"/>
<gene>
    <name evidence="11" type="ORF">ILUMI_21219</name>
</gene>
<dbReference type="Pfam" id="PF00083">
    <property type="entry name" value="Sugar_tr"/>
    <property type="match status" value="1"/>
</dbReference>
<dbReference type="EMBL" id="VTPC01090045">
    <property type="protein sequence ID" value="KAF2884942.1"/>
    <property type="molecule type" value="Genomic_DNA"/>
</dbReference>
<evidence type="ECO:0000259" key="10">
    <source>
        <dbReference type="PROSITE" id="PS50850"/>
    </source>
</evidence>
<feature type="transmembrane region" description="Helical" evidence="9">
    <location>
        <begin position="143"/>
        <end position="160"/>
    </location>
</feature>
<reference evidence="11" key="1">
    <citation type="submission" date="2019-08" db="EMBL/GenBank/DDBJ databases">
        <title>The genome of the North American firefly Photinus pyralis.</title>
        <authorList>
            <consortium name="Photinus pyralis genome working group"/>
            <person name="Fallon T.R."/>
            <person name="Sander Lower S.E."/>
            <person name="Weng J.-K."/>
        </authorList>
    </citation>
    <scope>NUCLEOTIDE SEQUENCE</scope>
    <source>
        <strain evidence="11">TRF0915ILg1</strain>
        <tissue evidence="11">Whole body</tissue>
    </source>
</reference>
<feature type="transmembrane region" description="Helical" evidence="9">
    <location>
        <begin position="390"/>
        <end position="409"/>
    </location>
</feature>
<feature type="transmembrane region" description="Helical" evidence="9">
    <location>
        <begin position="56"/>
        <end position="74"/>
    </location>
</feature>
<keyword evidence="3" id="KW-1003">Cell membrane</keyword>